<organism evidence="2 3">
    <name type="scientific">Drouetiella hepatica Uher 2000/2452</name>
    <dbReference type="NCBI Taxonomy" id="904376"/>
    <lineage>
        <taxon>Bacteria</taxon>
        <taxon>Bacillati</taxon>
        <taxon>Cyanobacteriota</taxon>
        <taxon>Cyanophyceae</taxon>
        <taxon>Oculatellales</taxon>
        <taxon>Oculatellaceae</taxon>
        <taxon>Drouetiella</taxon>
    </lineage>
</organism>
<keyword evidence="1" id="KW-0472">Membrane</keyword>
<reference evidence="2" key="2">
    <citation type="journal article" date="2022" name="Microbiol. Resour. Announc.">
        <title>Metagenome Sequencing to Explore Phylogenomics of Terrestrial Cyanobacteria.</title>
        <authorList>
            <person name="Ward R.D."/>
            <person name="Stajich J.E."/>
            <person name="Johansen J.R."/>
            <person name="Huntemann M."/>
            <person name="Clum A."/>
            <person name="Foster B."/>
            <person name="Foster B."/>
            <person name="Roux S."/>
            <person name="Palaniappan K."/>
            <person name="Varghese N."/>
            <person name="Mukherjee S."/>
            <person name="Reddy T.B.K."/>
            <person name="Daum C."/>
            <person name="Copeland A."/>
            <person name="Chen I.A."/>
            <person name="Ivanova N.N."/>
            <person name="Kyrpides N.C."/>
            <person name="Shapiro N."/>
            <person name="Eloe-Fadrosh E.A."/>
            <person name="Pietrasiak N."/>
        </authorList>
    </citation>
    <scope>NUCLEOTIDE SEQUENCE</scope>
    <source>
        <strain evidence="2">UHER 2000/2452</strain>
    </source>
</reference>
<reference evidence="2" key="1">
    <citation type="submission" date="2021-05" db="EMBL/GenBank/DDBJ databases">
        <authorList>
            <person name="Pietrasiak N."/>
            <person name="Ward R."/>
            <person name="Stajich J.E."/>
            <person name="Kurbessoian T."/>
        </authorList>
    </citation>
    <scope>NUCLEOTIDE SEQUENCE</scope>
    <source>
        <strain evidence="2">UHER 2000/2452</strain>
    </source>
</reference>
<comment type="caution">
    <text evidence="2">The sequence shown here is derived from an EMBL/GenBank/DDBJ whole genome shotgun (WGS) entry which is preliminary data.</text>
</comment>
<feature type="transmembrane region" description="Helical" evidence="1">
    <location>
        <begin position="39"/>
        <end position="61"/>
    </location>
</feature>
<evidence type="ECO:0000256" key="1">
    <source>
        <dbReference type="SAM" id="Phobius"/>
    </source>
</evidence>
<name>A0A951QHB0_9CYAN</name>
<protein>
    <submittedName>
        <fullName evidence="2">GAP family protein</fullName>
    </submittedName>
</protein>
<accession>A0A951QHB0</accession>
<dbReference type="Pfam" id="PF11139">
    <property type="entry name" value="SfLAP"/>
    <property type="match status" value="1"/>
</dbReference>
<evidence type="ECO:0000313" key="3">
    <source>
        <dbReference type="Proteomes" id="UP000757435"/>
    </source>
</evidence>
<dbReference type="EMBL" id="JAHHHD010000073">
    <property type="protein sequence ID" value="MBW4662396.1"/>
    <property type="molecule type" value="Genomic_DNA"/>
</dbReference>
<sequence length="222" mass="24339">MPSLLAYLVAIAALDSLNPTTTAIQIYLLSTPKPVPRSVSFITGVFITYWTAGLAVTLGASQLTINLPGLPPLLMYTLQLIIGIVLLLVGWNLNKFAGDSQEAKRPAQLTIAQTFLFGSAATLWDFPTALPYLAAIERIVRSQFDLFTTMGILAIYNIIFVLPLIVLLGLYIYLGEHSTSLMHRFNRSIQKWGPRILRVLLIGLGILLIADCIAFALGHPIF</sequence>
<feature type="transmembrane region" description="Helical" evidence="1">
    <location>
        <begin position="196"/>
        <end position="217"/>
    </location>
</feature>
<keyword evidence="1" id="KW-1133">Transmembrane helix</keyword>
<feature type="transmembrane region" description="Helical" evidence="1">
    <location>
        <begin position="73"/>
        <end position="93"/>
    </location>
</feature>
<gene>
    <name evidence="2" type="ORF">KME15_27420</name>
</gene>
<dbReference type="InterPro" id="IPR021315">
    <property type="entry name" value="Gap/Sap"/>
</dbReference>
<dbReference type="Proteomes" id="UP000757435">
    <property type="component" value="Unassembled WGS sequence"/>
</dbReference>
<keyword evidence="1" id="KW-0812">Transmembrane</keyword>
<dbReference type="AlphaFoldDB" id="A0A951QHB0"/>
<evidence type="ECO:0000313" key="2">
    <source>
        <dbReference type="EMBL" id="MBW4662396.1"/>
    </source>
</evidence>
<proteinExistence type="predicted"/>
<feature type="transmembrane region" description="Helical" evidence="1">
    <location>
        <begin position="154"/>
        <end position="175"/>
    </location>
</feature>